<feature type="compositionally biased region" description="Basic and acidic residues" evidence="1">
    <location>
        <begin position="49"/>
        <end position="70"/>
    </location>
</feature>
<feature type="compositionally biased region" description="Low complexity" evidence="1">
    <location>
        <begin position="23"/>
        <end position="39"/>
    </location>
</feature>
<organism evidence="2 3">
    <name type="scientific">Durusdinium trenchii</name>
    <dbReference type="NCBI Taxonomy" id="1381693"/>
    <lineage>
        <taxon>Eukaryota</taxon>
        <taxon>Sar</taxon>
        <taxon>Alveolata</taxon>
        <taxon>Dinophyceae</taxon>
        <taxon>Suessiales</taxon>
        <taxon>Symbiodiniaceae</taxon>
        <taxon>Durusdinium</taxon>
    </lineage>
</organism>
<dbReference type="Proteomes" id="UP001642464">
    <property type="component" value="Unassembled WGS sequence"/>
</dbReference>
<protein>
    <submittedName>
        <fullName evidence="2">Uncharacterized protein</fullName>
    </submittedName>
</protein>
<sequence length="199" mass="21908">MDLALAMDSPLGTPRCSQNRAASRSSSCSSSRSSSCSSCGYEVVVQAMKSEKKPDEASQEPEAKGHRVETFVRWQDPQGRTGRGFRRPGVEISALEQKLLHDAVKERVNQLCLPSYTASFQRRQVLRAGYPKGRTEVAEEANRFNMRYALAQASIEGRLGFHPPPRANSVSLGQVVRCRAEETTPDPASHARRASDAQT</sequence>
<gene>
    <name evidence="2" type="ORF">SCF082_LOCUS24960</name>
</gene>
<feature type="region of interest" description="Disordered" evidence="1">
    <location>
        <begin position="1"/>
        <end position="71"/>
    </location>
</feature>
<reference evidence="2 3" key="1">
    <citation type="submission" date="2024-02" db="EMBL/GenBank/DDBJ databases">
        <authorList>
            <person name="Chen Y."/>
            <person name="Shah S."/>
            <person name="Dougan E. K."/>
            <person name="Thang M."/>
            <person name="Chan C."/>
        </authorList>
    </citation>
    <scope>NUCLEOTIDE SEQUENCE [LARGE SCALE GENOMIC DNA]</scope>
</reference>
<accession>A0ABP0LXY9</accession>
<evidence type="ECO:0000256" key="1">
    <source>
        <dbReference type="SAM" id="MobiDB-lite"/>
    </source>
</evidence>
<proteinExistence type="predicted"/>
<dbReference type="EMBL" id="CAXAMM010018624">
    <property type="protein sequence ID" value="CAK9043778.1"/>
    <property type="molecule type" value="Genomic_DNA"/>
</dbReference>
<keyword evidence="3" id="KW-1185">Reference proteome</keyword>
<name>A0ABP0LXY9_9DINO</name>
<comment type="caution">
    <text evidence="2">The sequence shown here is derived from an EMBL/GenBank/DDBJ whole genome shotgun (WGS) entry which is preliminary data.</text>
</comment>
<evidence type="ECO:0000313" key="3">
    <source>
        <dbReference type="Proteomes" id="UP001642464"/>
    </source>
</evidence>
<feature type="region of interest" description="Disordered" evidence="1">
    <location>
        <begin position="180"/>
        <end position="199"/>
    </location>
</feature>
<evidence type="ECO:0000313" key="2">
    <source>
        <dbReference type="EMBL" id="CAK9043778.1"/>
    </source>
</evidence>